<gene>
    <name evidence="3" type="ORF">GCM10022224_060730</name>
</gene>
<dbReference type="InterPro" id="IPR050267">
    <property type="entry name" value="Anti-sigma-factor_SerPK"/>
</dbReference>
<dbReference type="InterPro" id="IPR036890">
    <property type="entry name" value="HATPase_C_sf"/>
</dbReference>
<dbReference type="InterPro" id="IPR003594">
    <property type="entry name" value="HATPase_dom"/>
</dbReference>
<keyword evidence="1" id="KW-0418">Kinase</keyword>
<dbReference type="Gene3D" id="3.30.565.10">
    <property type="entry name" value="Histidine kinase-like ATPase, C-terminal domain"/>
    <property type="match status" value="1"/>
</dbReference>
<accession>A0ABP7CGQ2</accession>
<dbReference type="CDD" id="cd16936">
    <property type="entry name" value="HATPase_RsbW-like"/>
    <property type="match status" value="1"/>
</dbReference>
<dbReference type="PANTHER" id="PTHR35526:SF3">
    <property type="entry name" value="ANTI-SIGMA-F FACTOR RSBW"/>
    <property type="match status" value="1"/>
</dbReference>
<organism evidence="3 4">
    <name type="scientific">Nonomuraea antimicrobica</name>
    <dbReference type="NCBI Taxonomy" id="561173"/>
    <lineage>
        <taxon>Bacteria</taxon>
        <taxon>Bacillati</taxon>
        <taxon>Actinomycetota</taxon>
        <taxon>Actinomycetes</taxon>
        <taxon>Streptosporangiales</taxon>
        <taxon>Streptosporangiaceae</taxon>
        <taxon>Nonomuraea</taxon>
    </lineage>
</organism>
<dbReference type="RefSeq" id="WP_344885843.1">
    <property type="nucleotide sequence ID" value="NZ_BAAAZP010000106.1"/>
</dbReference>
<dbReference type="Pfam" id="PF13581">
    <property type="entry name" value="HATPase_c_2"/>
    <property type="match status" value="1"/>
</dbReference>
<reference evidence="4" key="1">
    <citation type="journal article" date="2019" name="Int. J. Syst. Evol. Microbiol.">
        <title>The Global Catalogue of Microorganisms (GCM) 10K type strain sequencing project: providing services to taxonomists for standard genome sequencing and annotation.</title>
        <authorList>
            <consortium name="The Broad Institute Genomics Platform"/>
            <consortium name="The Broad Institute Genome Sequencing Center for Infectious Disease"/>
            <person name="Wu L."/>
            <person name="Ma J."/>
        </authorList>
    </citation>
    <scope>NUCLEOTIDE SEQUENCE [LARGE SCALE GENOMIC DNA]</scope>
    <source>
        <strain evidence="4">JCM 16904</strain>
    </source>
</reference>
<evidence type="ECO:0000313" key="4">
    <source>
        <dbReference type="Proteomes" id="UP001500902"/>
    </source>
</evidence>
<name>A0ABP7CGQ2_9ACTN</name>
<keyword evidence="1" id="KW-0723">Serine/threonine-protein kinase</keyword>
<keyword evidence="4" id="KW-1185">Reference proteome</keyword>
<comment type="caution">
    <text evidence="3">The sequence shown here is derived from an EMBL/GenBank/DDBJ whole genome shotgun (WGS) entry which is preliminary data.</text>
</comment>
<dbReference type="PANTHER" id="PTHR35526">
    <property type="entry name" value="ANTI-SIGMA-F FACTOR RSBW-RELATED"/>
    <property type="match status" value="1"/>
</dbReference>
<sequence length="157" mass="16697">MTTFDARPQAAIGARPPGWLSTILVEGRPSECDAVFPFQQRTALEPACVATARRFVDQTLGAWGAPELAFDAQLVVSELVTNAMRHGGGAAQLRLLCHGPELACVVADHSRTVPVTATPDVFSEYGRGLRLVDALCSAWGWLSPGGARKLVWAVITG</sequence>
<evidence type="ECO:0000259" key="2">
    <source>
        <dbReference type="Pfam" id="PF13581"/>
    </source>
</evidence>
<evidence type="ECO:0000313" key="3">
    <source>
        <dbReference type="EMBL" id="GAA3687487.1"/>
    </source>
</evidence>
<dbReference type="EMBL" id="BAAAZP010000106">
    <property type="protein sequence ID" value="GAA3687487.1"/>
    <property type="molecule type" value="Genomic_DNA"/>
</dbReference>
<proteinExistence type="predicted"/>
<protein>
    <recommendedName>
        <fullName evidence="2">Histidine kinase/HSP90-like ATPase domain-containing protein</fullName>
    </recommendedName>
</protein>
<evidence type="ECO:0000256" key="1">
    <source>
        <dbReference type="ARBA" id="ARBA00022527"/>
    </source>
</evidence>
<dbReference type="Proteomes" id="UP001500902">
    <property type="component" value="Unassembled WGS sequence"/>
</dbReference>
<keyword evidence="1" id="KW-0808">Transferase</keyword>
<dbReference type="SUPFAM" id="SSF55874">
    <property type="entry name" value="ATPase domain of HSP90 chaperone/DNA topoisomerase II/histidine kinase"/>
    <property type="match status" value="1"/>
</dbReference>
<feature type="domain" description="Histidine kinase/HSP90-like ATPase" evidence="2">
    <location>
        <begin position="44"/>
        <end position="138"/>
    </location>
</feature>